<keyword evidence="3" id="KW-1185">Reference proteome</keyword>
<name>A0A3P6SIM6_CYLGO</name>
<accession>A0A3P6SIM6</accession>
<feature type="compositionally biased region" description="Polar residues" evidence="1">
    <location>
        <begin position="44"/>
        <end position="68"/>
    </location>
</feature>
<reference evidence="2 3" key="1">
    <citation type="submission" date="2018-11" db="EMBL/GenBank/DDBJ databases">
        <authorList>
            <consortium name="Pathogen Informatics"/>
        </authorList>
    </citation>
    <scope>NUCLEOTIDE SEQUENCE [LARGE SCALE GENOMIC DNA]</scope>
</reference>
<proteinExistence type="predicted"/>
<evidence type="ECO:0000313" key="3">
    <source>
        <dbReference type="Proteomes" id="UP000271889"/>
    </source>
</evidence>
<protein>
    <submittedName>
        <fullName evidence="2">Uncharacterized protein</fullName>
    </submittedName>
</protein>
<gene>
    <name evidence="2" type="ORF">CGOC_LOCUS2778</name>
</gene>
<feature type="region of interest" description="Disordered" evidence="1">
    <location>
        <begin position="44"/>
        <end position="76"/>
    </location>
</feature>
<organism evidence="2 3">
    <name type="scientific">Cylicostephanus goldi</name>
    <name type="common">Nematode worm</name>
    <dbReference type="NCBI Taxonomy" id="71465"/>
    <lineage>
        <taxon>Eukaryota</taxon>
        <taxon>Metazoa</taxon>
        <taxon>Ecdysozoa</taxon>
        <taxon>Nematoda</taxon>
        <taxon>Chromadorea</taxon>
        <taxon>Rhabditida</taxon>
        <taxon>Rhabditina</taxon>
        <taxon>Rhabditomorpha</taxon>
        <taxon>Strongyloidea</taxon>
        <taxon>Strongylidae</taxon>
        <taxon>Cylicostephanus</taxon>
    </lineage>
</organism>
<dbReference type="OrthoDB" id="5826649at2759"/>
<dbReference type="EMBL" id="UYRV01006541">
    <property type="protein sequence ID" value="VDK53758.1"/>
    <property type="molecule type" value="Genomic_DNA"/>
</dbReference>
<dbReference type="Proteomes" id="UP000271889">
    <property type="component" value="Unassembled WGS sequence"/>
</dbReference>
<dbReference type="AlphaFoldDB" id="A0A3P6SIM6"/>
<evidence type="ECO:0000256" key="1">
    <source>
        <dbReference type="SAM" id="MobiDB-lite"/>
    </source>
</evidence>
<sequence>MSTGVKHVVMMQKDWLEILDLAFQENAEPASTLQLAKEELLSNMGTSSSSDVSNPGHSSLSASENSGIRPQAEKSAKRALFAGKSVNTPEKNKCIPERECASSSYDFVLPESGTSSYRASSISDFPPPSDFEVPVHRTSSASESLPDPDPNAENINPSGVTEPIVRRKLAGILVVFWSFVQLEVHLYIKVASLDFTLEDYDFSDDINALKSSETLKKEDNEANIRNNMPVSL</sequence>
<evidence type="ECO:0000313" key="2">
    <source>
        <dbReference type="EMBL" id="VDK53758.1"/>
    </source>
</evidence>
<feature type="region of interest" description="Disordered" evidence="1">
    <location>
        <begin position="118"/>
        <end position="157"/>
    </location>
</feature>